<gene>
    <name evidence="3" type="ORF">NP233_g11605</name>
</gene>
<keyword evidence="4" id="KW-1185">Reference proteome</keyword>
<protein>
    <recommendedName>
        <fullName evidence="2">Nephrocystin 3-like N-terminal domain-containing protein</fullName>
    </recommendedName>
</protein>
<dbReference type="PANTHER" id="PTHR10039">
    <property type="entry name" value="AMELOGENIN"/>
    <property type="match status" value="1"/>
</dbReference>
<evidence type="ECO:0000313" key="3">
    <source>
        <dbReference type="EMBL" id="KAJ3557967.1"/>
    </source>
</evidence>
<comment type="caution">
    <text evidence="3">The sequence shown here is derived from an EMBL/GenBank/DDBJ whole genome shotgun (WGS) entry which is preliminary data.</text>
</comment>
<sequence>MSSHLPVVPGLYNYGRNHALTINDPRGAFYGAQHFMVNNPTFVNAHDTQRIEILATAALTAAEYNSAERDPPPNCHPGTRLQISEEIRVLANDPAGTLGLLWVYGPAGVGKSAVMQMIAETCTSILGATFFFFKAKGLTDPRRLFITIAYRLTVQYPRYHDYVMKLLSRDPKVLKRSIKEQFRLFISEPLYRDGVFKDLGRKVLIIIDGLDECEGIDAQCEIISLIGRELACHPKSPLFWVVASRQETHIKGAFADLHRAIYRELEIPMDSDQACRDVEAFLNDRFQQIRRKYARNFSSDEPWPSERNFLLITDRARGMFIFAKLVADFVGDHHYADPISQLERVLWVIERSRLSDSNQFQTLDTLYTEILSAVPPEMLPTLLRLLWCLPKDFQDWDGSLVIDCCFWGIKQTEAYATFDKLHSILLIPEPISIGRARLSPYHKSLIDYLANPLRSGRFTTNSDDLQAQAYNQALYILNQSCGIGKLSALDDTTATHLSPPPLTTSGFSVERCMLSWPPPFYAESSTRWFVLSNAFREIITKPFSDKGCEVFNREIGFEKLSYFFHCVDMGPELFRLSDPFEGVYAATTVFCQKPLLDSLRSWGLLKAIPLESFDFTAIRQYYKGYSIKEVAADEDEDATLSKMFLDLCSESMDVIKELIPSFSKDTLSNMIPSNGVKYADIESKIEELWRRRPLHRIYILGKGKKACVLMWYVMDNKFVFYFLPYEEPGSA</sequence>
<name>A0AAD5YL57_9AGAR</name>
<proteinExistence type="predicted"/>
<accession>A0AAD5YL57</accession>
<dbReference type="Proteomes" id="UP001213000">
    <property type="component" value="Unassembled WGS sequence"/>
</dbReference>
<dbReference type="SUPFAM" id="SSF52540">
    <property type="entry name" value="P-loop containing nucleoside triphosphate hydrolases"/>
    <property type="match status" value="1"/>
</dbReference>
<evidence type="ECO:0000256" key="1">
    <source>
        <dbReference type="ARBA" id="ARBA00022737"/>
    </source>
</evidence>
<reference evidence="3" key="1">
    <citation type="submission" date="2022-07" db="EMBL/GenBank/DDBJ databases">
        <title>Genome Sequence of Leucocoprinus birnbaumii.</title>
        <authorList>
            <person name="Buettner E."/>
        </authorList>
    </citation>
    <scope>NUCLEOTIDE SEQUENCE</scope>
    <source>
        <strain evidence="3">VT141</strain>
    </source>
</reference>
<keyword evidence="1" id="KW-0677">Repeat</keyword>
<feature type="domain" description="Nephrocystin 3-like N-terminal" evidence="2">
    <location>
        <begin position="98"/>
        <end position="245"/>
    </location>
</feature>
<dbReference type="Pfam" id="PF24883">
    <property type="entry name" value="NPHP3_N"/>
    <property type="match status" value="1"/>
</dbReference>
<organism evidence="3 4">
    <name type="scientific">Leucocoprinus birnbaumii</name>
    <dbReference type="NCBI Taxonomy" id="56174"/>
    <lineage>
        <taxon>Eukaryota</taxon>
        <taxon>Fungi</taxon>
        <taxon>Dikarya</taxon>
        <taxon>Basidiomycota</taxon>
        <taxon>Agaricomycotina</taxon>
        <taxon>Agaricomycetes</taxon>
        <taxon>Agaricomycetidae</taxon>
        <taxon>Agaricales</taxon>
        <taxon>Agaricineae</taxon>
        <taxon>Agaricaceae</taxon>
        <taxon>Leucocoprinus</taxon>
    </lineage>
</organism>
<evidence type="ECO:0000259" key="2">
    <source>
        <dbReference type="Pfam" id="PF24883"/>
    </source>
</evidence>
<dbReference type="InterPro" id="IPR027417">
    <property type="entry name" value="P-loop_NTPase"/>
</dbReference>
<dbReference type="Gene3D" id="3.40.50.300">
    <property type="entry name" value="P-loop containing nucleotide triphosphate hydrolases"/>
    <property type="match status" value="1"/>
</dbReference>
<dbReference type="InterPro" id="IPR056884">
    <property type="entry name" value="NPHP3-like_N"/>
</dbReference>
<evidence type="ECO:0000313" key="4">
    <source>
        <dbReference type="Proteomes" id="UP001213000"/>
    </source>
</evidence>
<dbReference type="EMBL" id="JANIEX010001434">
    <property type="protein sequence ID" value="KAJ3557967.1"/>
    <property type="molecule type" value="Genomic_DNA"/>
</dbReference>
<dbReference type="PANTHER" id="PTHR10039:SF14">
    <property type="entry name" value="NACHT DOMAIN-CONTAINING PROTEIN"/>
    <property type="match status" value="1"/>
</dbReference>
<dbReference type="AlphaFoldDB" id="A0AAD5YL57"/>